<sequence>MELRLDGRSALVTGASRGIGLAIAQRFVEAGAAVTLSARKPEELEQAAASLRAAVPGAQVAWRVAHAGDPAAAEACVADALERWGRLDILVNNAATNPYYGPLVGLDGPRAQKTVEVNQFGPLAWVQAAWRAAMAEHGGVVLNVASIGGLSPEPGMGWYGVTKAALVHLTRQLAAELAPGVRVNALAPGLVRTVFARALWEDHGDRVASRLPLKRLGEPDDVAKAALFLCSDAASWITGSTLVVDGGAMVTPSGGV</sequence>
<evidence type="ECO:0000313" key="2">
    <source>
        <dbReference type="EMBL" id="MFC0081572.1"/>
    </source>
</evidence>
<organism evidence="2 3">
    <name type="scientific">Aciditerrimonas ferrireducens</name>
    <dbReference type="NCBI Taxonomy" id="667306"/>
    <lineage>
        <taxon>Bacteria</taxon>
        <taxon>Bacillati</taxon>
        <taxon>Actinomycetota</taxon>
        <taxon>Acidimicrobiia</taxon>
        <taxon>Acidimicrobiales</taxon>
        <taxon>Acidimicrobiaceae</taxon>
        <taxon>Aciditerrimonas</taxon>
    </lineage>
</organism>
<keyword evidence="3" id="KW-1185">Reference proteome</keyword>
<evidence type="ECO:0000256" key="1">
    <source>
        <dbReference type="ARBA" id="ARBA00006484"/>
    </source>
</evidence>
<comment type="similarity">
    <text evidence="1">Belongs to the short-chain dehydrogenases/reductases (SDR) family.</text>
</comment>
<dbReference type="RefSeq" id="WP_377788855.1">
    <property type="nucleotide sequence ID" value="NZ_JBHLYQ010000037.1"/>
</dbReference>
<gene>
    <name evidence="2" type="ORF">ACFFRE_05350</name>
</gene>
<dbReference type="PANTHER" id="PTHR43943:SF2">
    <property type="entry name" value="DEHYDROGENASE_REDUCTASE 4"/>
    <property type="match status" value="1"/>
</dbReference>
<dbReference type="Proteomes" id="UP001589788">
    <property type="component" value="Unassembled WGS sequence"/>
</dbReference>
<dbReference type="InterPro" id="IPR020904">
    <property type="entry name" value="Sc_DH/Rdtase_CS"/>
</dbReference>
<dbReference type="InterPro" id="IPR036291">
    <property type="entry name" value="NAD(P)-bd_dom_sf"/>
</dbReference>
<dbReference type="PROSITE" id="PS00061">
    <property type="entry name" value="ADH_SHORT"/>
    <property type="match status" value="1"/>
</dbReference>
<dbReference type="InterPro" id="IPR002347">
    <property type="entry name" value="SDR_fam"/>
</dbReference>
<name>A0ABV6C3L2_9ACTN</name>
<proteinExistence type="inferred from homology"/>
<dbReference type="Gene3D" id="3.40.50.720">
    <property type="entry name" value="NAD(P)-binding Rossmann-like Domain"/>
    <property type="match status" value="1"/>
</dbReference>
<dbReference type="PRINTS" id="PR00080">
    <property type="entry name" value="SDRFAMILY"/>
</dbReference>
<dbReference type="PRINTS" id="PR00081">
    <property type="entry name" value="GDHRDH"/>
</dbReference>
<dbReference type="EMBL" id="JBHLYQ010000037">
    <property type="protein sequence ID" value="MFC0081572.1"/>
    <property type="molecule type" value="Genomic_DNA"/>
</dbReference>
<dbReference type="PANTHER" id="PTHR43943">
    <property type="entry name" value="DEHYDROGENASE/REDUCTASE (SDR FAMILY) MEMBER 4"/>
    <property type="match status" value="1"/>
</dbReference>
<reference evidence="2 3" key="1">
    <citation type="submission" date="2024-09" db="EMBL/GenBank/DDBJ databases">
        <authorList>
            <person name="Sun Q."/>
            <person name="Mori K."/>
        </authorList>
    </citation>
    <scope>NUCLEOTIDE SEQUENCE [LARGE SCALE GENOMIC DNA]</scope>
    <source>
        <strain evidence="2 3">JCM 15389</strain>
    </source>
</reference>
<dbReference type="SUPFAM" id="SSF51735">
    <property type="entry name" value="NAD(P)-binding Rossmann-fold domains"/>
    <property type="match status" value="1"/>
</dbReference>
<comment type="caution">
    <text evidence="2">The sequence shown here is derived from an EMBL/GenBank/DDBJ whole genome shotgun (WGS) entry which is preliminary data.</text>
</comment>
<dbReference type="NCBIfam" id="NF005559">
    <property type="entry name" value="PRK07231.1"/>
    <property type="match status" value="1"/>
</dbReference>
<evidence type="ECO:0000313" key="3">
    <source>
        <dbReference type="Proteomes" id="UP001589788"/>
    </source>
</evidence>
<protein>
    <submittedName>
        <fullName evidence="2">SDR family oxidoreductase</fullName>
    </submittedName>
</protein>
<dbReference type="Pfam" id="PF13561">
    <property type="entry name" value="adh_short_C2"/>
    <property type="match status" value="1"/>
</dbReference>
<accession>A0ABV6C3L2</accession>
<dbReference type="CDD" id="cd05233">
    <property type="entry name" value="SDR_c"/>
    <property type="match status" value="1"/>
</dbReference>